<evidence type="ECO:0000256" key="4">
    <source>
        <dbReference type="ARBA" id="ARBA00022695"/>
    </source>
</evidence>
<evidence type="ECO:0000256" key="5">
    <source>
        <dbReference type="ARBA" id="ARBA00022741"/>
    </source>
</evidence>
<dbReference type="GO" id="GO:0006351">
    <property type="term" value="P:DNA-templated transcription"/>
    <property type="evidence" value="ECO:0007669"/>
    <property type="project" value="InterPro"/>
</dbReference>
<dbReference type="OrthoDB" id="9167at10239"/>
<dbReference type="Pfam" id="PF02123">
    <property type="entry name" value="RdRP_4"/>
    <property type="match status" value="1"/>
</dbReference>
<evidence type="ECO:0000256" key="6">
    <source>
        <dbReference type="ARBA" id="ARBA00048744"/>
    </source>
</evidence>
<dbReference type="Proteomes" id="UP000201425">
    <property type="component" value="Segment"/>
</dbReference>
<keyword evidence="7" id="KW-0693">Viral RNA replication</keyword>
<name>E7BBP7_9VIRU</name>
<keyword evidence="4 7" id="KW-0548">Nucleotidyltransferase</keyword>
<dbReference type="EMBL" id="FR750562">
    <property type="protein sequence ID" value="CBY84992.1"/>
    <property type="molecule type" value="Genomic_RNA"/>
</dbReference>
<dbReference type="InterPro" id="IPR001795">
    <property type="entry name" value="RNA-dir_pol_luteovirus"/>
</dbReference>
<evidence type="ECO:0000256" key="7">
    <source>
        <dbReference type="RuleBase" id="RU364050"/>
    </source>
</evidence>
<gene>
    <name evidence="8" type="primary">RdRp</name>
</gene>
<keyword evidence="2 7" id="KW-0696">RNA-directed RNA polymerase</keyword>
<keyword evidence="9" id="KW-1185">Reference proteome</keyword>
<organism evidence="8 9">
    <name type="scientific">Tolypocladium cylindrosporum virus 1</name>
    <dbReference type="NCBI Taxonomy" id="939923"/>
    <lineage>
        <taxon>Viruses</taxon>
        <taxon>Riboviria</taxon>
        <taxon>Orthornavirae</taxon>
        <taxon>Duplornaviricota</taxon>
        <taxon>Chrymotiviricetes</taxon>
        <taxon>Ghabrivirales</taxon>
        <taxon>Alphatotivirineae</taxon>
        <taxon>Pseudototiviridae</taxon>
        <taxon>Victorivirus</taxon>
        <taxon>Victorivirus jyuichi</taxon>
    </lineage>
</organism>
<evidence type="ECO:0000256" key="1">
    <source>
        <dbReference type="ARBA" id="ARBA00010455"/>
    </source>
</evidence>
<dbReference type="InterPro" id="IPR043502">
    <property type="entry name" value="DNA/RNA_pol_sf"/>
</dbReference>
<reference evidence="8 9" key="1">
    <citation type="journal article" date="2011" name="Virus Res.">
        <title>Mycoviruses infecting the endophytic and entomopathogenic fungus Tolypocladium cylindrosporum.</title>
        <authorList>
            <person name="Herrero N."/>
            <person name="Zabalgogeazcoa I."/>
        </authorList>
    </citation>
    <scope>NUCLEOTIDE SEQUENCE [LARGE SCALE GENOMIC DNA]</scope>
</reference>
<proteinExistence type="inferred from homology"/>
<dbReference type="RefSeq" id="YP_004089630.1">
    <property type="nucleotide sequence ID" value="NC_014823.1"/>
</dbReference>
<evidence type="ECO:0000256" key="2">
    <source>
        <dbReference type="ARBA" id="ARBA00022484"/>
    </source>
</evidence>
<dbReference type="GO" id="GO:0003723">
    <property type="term" value="F:RNA binding"/>
    <property type="evidence" value="ECO:0007669"/>
    <property type="project" value="InterPro"/>
</dbReference>
<comment type="similarity">
    <text evidence="1">Belongs to the totiviridae RNA-directed RNA polymerase family.</text>
</comment>
<evidence type="ECO:0000313" key="8">
    <source>
        <dbReference type="EMBL" id="CBY84992.1"/>
    </source>
</evidence>
<dbReference type="SUPFAM" id="SSF56672">
    <property type="entry name" value="DNA/RNA polymerases"/>
    <property type="match status" value="1"/>
</dbReference>
<keyword evidence="3 7" id="KW-0808">Transferase</keyword>
<evidence type="ECO:0000256" key="3">
    <source>
        <dbReference type="ARBA" id="ARBA00022679"/>
    </source>
</evidence>
<dbReference type="GO" id="GO:0003968">
    <property type="term" value="F:RNA-directed RNA polymerase activity"/>
    <property type="evidence" value="ECO:0007669"/>
    <property type="project" value="UniProtKB-KW"/>
</dbReference>
<sequence>MVFVSGRVGEFGALGSYLHDLLPELGDVTESYADLELTEQLIKFATHSVSLRGVHPLGPVAVSLLCVAYPVQCDFRLSDLTAVLRHSFSFLPQRAPLLELTGLIERRVTLRKAPATIGALHTKVARLCNSDSAARSQLWPPKRHAAAGTKVNIRLAPLAVALSRSYGPAWLGRALTPLVGCAEDAVCCALLLATALEPHFGHLGLEVAQSMILEPNNAKGLSNALKALGWNSTLPGSMLVEGGALQGRGVSPVDMDAEIASRTTPDLVTDMVISSAAEMAPHIRAILALELPSNSGLGDLDEFWSARWLWCVNGAQNRASDRSLNLPSPVRGAKRYRRMAAEEVSSNPIYDWDGTTNVSASTKLEPGKSRAIFACDTSSYFAFSWILDRAQRDWRGHRVLLNPGEGGLYGVARRVKGAQGRGGVNVMLDYDDFNSHHSLGVQQELTRQLCQLYNAPSWYTSVLVDSFDRMYITHRGSRKRILGTLMSGHRGTSFINSVLNAAYIRAAVGGAFFDRLVSLHAGDDAYMRCSTLAEAAHVLTRCARFGCRMNPTKQSIGFRHAEFLRLGIGDKYAVGYLCRSISTLVAGSWVAPDPLSPEDGLTSAITTVRSCINRGCPSSLSRIIARTYSSIHGYPLRVLDALLSGAACLESGAVYNTDYTLRQYRVVRPLPDDLPLPPQHREYATREYLANHVSPIEARAAQLASADLVRIMVRSSYSKGVTRHPSSPTSRRRPQLVSLPTVKATGFTTAAELAKRQPPVGKLANFPLLRLIEARLTDDQISELLSFNGTPPGGLPPRIAAFGVEGHCCNVIGYLPYSDACSYSKRTTCDNIIAGYSVYS</sequence>
<dbReference type="KEGG" id="vg:10061831"/>
<comment type="catalytic activity">
    <reaction evidence="6 7">
        <text>RNA(n) + a ribonucleoside 5'-triphosphate = RNA(n+1) + diphosphate</text>
        <dbReference type="Rhea" id="RHEA:21248"/>
        <dbReference type="Rhea" id="RHEA-COMP:14527"/>
        <dbReference type="Rhea" id="RHEA-COMP:17342"/>
        <dbReference type="ChEBI" id="CHEBI:33019"/>
        <dbReference type="ChEBI" id="CHEBI:61557"/>
        <dbReference type="ChEBI" id="CHEBI:140395"/>
        <dbReference type="EC" id="2.7.7.48"/>
    </reaction>
</comment>
<keyword evidence="5 7" id="KW-0547">Nucleotide-binding</keyword>
<dbReference type="EC" id="2.7.7.48" evidence="7"/>
<evidence type="ECO:0000313" key="9">
    <source>
        <dbReference type="Proteomes" id="UP000201425"/>
    </source>
</evidence>
<protein>
    <recommendedName>
        <fullName evidence="7">RNA-directed RNA polymerase</fullName>
        <ecNumber evidence="7">2.7.7.48</ecNumber>
    </recommendedName>
</protein>
<dbReference type="GO" id="GO:0000166">
    <property type="term" value="F:nucleotide binding"/>
    <property type="evidence" value="ECO:0007669"/>
    <property type="project" value="UniProtKB-KW"/>
</dbReference>
<dbReference type="GeneID" id="10061831"/>
<accession>E7BBP7</accession>